<accession>A0A5N7BM87</accession>
<keyword evidence="2" id="KW-1185">Reference proteome</keyword>
<proteinExistence type="predicted"/>
<evidence type="ECO:0000313" key="2">
    <source>
        <dbReference type="Proteomes" id="UP000326198"/>
    </source>
</evidence>
<name>A0A5N7BM87_9EURO</name>
<dbReference type="Proteomes" id="UP000326198">
    <property type="component" value="Unassembled WGS sequence"/>
</dbReference>
<sequence>MKGFVRSTCWPCDGAAPLLYLQNRRPLDSISFLPPGCTTKTLLWFRTIPSCMNILLTPATMFLADLTEKI</sequence>
<evidence type="ECO:0000313" key="1">
    <source>
        <dbReference type="EMBL" id="KAE8382889.1"/>
    </source>
</evidence>
<organism evidence="1 2">
    <name type="scientific">Aspergillus bertholletiae</name>
    <dbReference type="NCBI Taxonomy" id="1226010"/>
    <lineage>
        <taxon>Eukaryota</taxon>
        <taxon>Fungi</taxon>
        <taxon>Dikarya</taxon>
        <taxon>Ascomycota</taxon>
        <taxon>Pezizomycotina</taxon>
        <taxon>Eurotiomycetes</taxon>
        <taxon>Eurotiomycetidae</taxon>
        <taxon>Eurotiales</taxon>
        <taxon>Aspergillaceae</taxon>
        <taxon>Aspergillus</taxon>
        <taxon>Aspergillus subgen. Circumdati</taxon>
    </lineage>
</organism>
<protein>
    <submittedName>
        <fullName evidence="1">Uncharacterized protein</fullName>
    </submittedName>
</protein>
<dbReference type="EMBL" id="ML736159">
    <property type="protein sequence ID" value="KAE8382889.1"/>
    <property type="molecule type" value="Genomic_DNA"/>
</dbReference>
<dbReference type="AlphaFoldDB" id="A0A5N7BM87"/>
<gene>
    <name evidence="1" type="ORF">BDV26DRAFT_252853</name>
</gene>
<reference evidence="1 2" key="1">
    <citation type="submission" date="2019-04" db="EMBL/GenBank/DDBJ databases">
        <title>Friends and foes A comparative genomics studyof 23 Aspergillus species from section Flavi.</title>
        <authorList>
            <consortium name="DOE Joint Genome Institute"/>
            <person name="Kjaerbolling I."/>
            <person name="Vesth T."/>
            <person name="Frisvad J.C."/>
            <person name="Nybo J.L."/>
            <person name="Theobald S."/>
            <person name="Kildgaard S."/>
            <person name="Isbrandt T."/>
            <person name="Kuo A."/>
            <person name="Sato A."/>
            <person name="Lyhne E.K."/>
            <person name="Kogle M.E."/>
            <person name="Wiebenga A."/>
            <person name="Kun R.S."/>
            <person name="Lubbers R.J."/>
            <person name="Makela M.R."/>
            <person name="Barry K."/>
            <person name="Chovatia M."/>
            <person name="Clum A."/>
            <person name="Daum C."/>
            <person name="Haridas S."/>
            <person name="He G."/>
            <person name="LaButti K."/>
            <person name="Lipzen A."/>
            <person name="Mondo S."/>
            <person name="Riley R."/>
            <person name="Salamov A."/>
            <person name="Simmons B.A."/>
            <person name="Magnuson J.K."/>
            <person name="Henrissat B."/>
            <person name="Mortensen U.H."/>
            <person name="Larsen T.O."/>
            <person name="Devries R.P."/>
            <person name="Grigoriev I.V."/>
            <person name="Machida M."/>
            <person name="Baker S.E."/>
            <person name="Andersen M.R."/>
        </authorList>
    </citation>
    <scope>NUCLEOTIDE SEQUENCE [LARGE SCALE GENOMIC DNA]</scope>
    <source>
        <strain evidence="1 2">IBT 29228</strain>
    </source>
</reference>